<gene>
    <name evidence="1" type="ORF">ACAOBT_LOCUS26137</name>
</gene>
<protein>
    <submittedName>
        <fullName evidence="1">Uncharacterized protein</fullName>
    </submittedName>
</protein>
<keyword evidence="2" id="KW-1185">Reference proteome</keyword>
<dbReference type="EMBL" id="CAKOFQ010007445">
    <property type="protein sequence ID" value="CAH2001348.1"/>
    <property type="molecule type" value="Genomic_DNA"/>
</dbReference>
<sequence>MSEPCPGVCRTGGTPIIRVIARPENKFLDTPANTEELATFVDQKDIIPVVGGVFIDYELGPIFIMASSATKQALCSGPCATAGGGPAPLSRVVELPENKFLDTVADVDGLKAMVRAQKDIIPVVGGIFIDYELGPIYIMASSTMKPCGGTCAPK</sequence>
<dbReference type="Proteomes" id="UP001152888">
    <property type="component" value="Unassembled WGS sequence"/>
</dbReference>
<dbReference type="AlphaFoldDB" id="A0A9P0PXW9"/>
<reference evidence="1" key="1">
    <citation type="submission" date="2022-03" db="EMBL/GenBank/DDBJ databases">
        <authorList>
            <person name="Sayadi A."/>
        </authorList>
    </citation>
    <scope>NUCLEOTIDE SEQUENCE</scope>
</reference>
<comment type="caution">
    <text evidence="1">The sequence shown here is derived from an EMBL/GenBank/DDBJ whole genome shotgun (WGS) entry which is preliminary data.</text>
</comment>
<evidence type="ECO:0000313" key="2">
    <source>
        <dbReference type="Proteomes" id="UP001152888"/>
    </source>
</evidence>
<accession>A0A9P0PXW9</accession>
<dbReference type="OrthoDB" id="6699367at2759"/>
<organism evidence="1 2">
    <name type="scientific">Acanthoscelides obtectus</name>
    <name type="common">Bean weevil</name>
    <name type="synonym">Bruchus obtectus</name>
    <dbReference type="NCBI Taxonomy" id="200917"/>
    <lineage>
        <taxon>Eukaryota</taxon>
        <taxon>Metazoa</taxon>
        <taxon>Ecdysozoa</taxon>
        <taxon>Arthropoda</taxon>
        <taxon>Hexapoda</taxon>
        <taxon>Insecta</taxon>
        <taxon>Pterygota</taxon>
        <taxon>Neoptera</taxon>
        <taxon>Endopterygota</taxon>
        <taxon>Coleoptera</taxon>
        <taxon>Polyphaga</taxon>
        <taxon>Cucujiformia</taxon>
        <taxon>Chrysomeloidea</taxon>
        <taxon>Chrysomelidae</taxon>
        <taxon>Bruchinae</taxon>
        <taxon>Bruchini</taxon>
        <taxon>Acanthoscelides</taxon>
    </lineage>
</organism>
<name>A0A9P0PXW9_ACAOB</name>
<evidence type="ECO:0000313" key="1">
    <source>
        <dbReference type="EMBL" id="CAH2001348.1"/>
    </source>
</evidence>
<proteinExistence type="predicted"/>